<evidence type="ECO:0000313" key="2">
    <source>
        <dbReference type="Proteomes" id="UP000223472"/>
    </source>
</evidence>
<dbReference type="EMBL" id="NVIY01000012">
    <property type="protein sequence ID" value="PGD37292.1"/>
    <property type="molecule type" value="Genomic_DNA"/>
</dbReference>
<reference evidence="1 2" key="1">
    <citation type="submission" date="2017-09" db="EMBL/GenBank/DDBJ databases">
        <title>Large-scale bioinformatics analysis of Bacillus genomes uncovers conserved roles of natural products in bacterial physiology.</title>
        <authorList>
            <consortium name="Agbiome Team Llc"/>
            <person name="Bleich R.M."/>
            <person name="Grubbs K.J."/>
            <person name="Santa Maria K.C."/>
            <person name="Allen S.E."/>
            <person name="Farag S."/>
            <person name="Shank E.A."/>
            <person name="Bowers A."/>
        </authorList>
    </citation>
    <scope>NUCLEOTIDE SEQUENCE [LARGE SCALE GENOMIC DNA]</scope>
    <source>
        <strain evidence="1 2">AFS065610</strain>
    </source>
</reference>
<sequence>MGTSIYCNSAIGELLQNARECCDNVQLKTKKGLSKYLGITHERLTRIESGLSKPEFELAMDWCHATGAKLNQQAIKHIYGVGLPPTDPRLTQDVNLQLMNYIKQAEEGIAAAKEIMNLQVATRSWKLDEKKKHEYAVHAKEIFDTIQATQCVVQALEQVHFGIMEQIQRSWLQKAMAENVIIQSVDSLMNLTKVLVKGEGK</sequence>
<gene>
    <name evidence="1" type="ORF">COM27_06290</name>
</gene>
<evidence type="ECO:0000313" key="1">
    <source>
        <dbReference type="EMBL" id="PGD37292.1"/>
    </source>
</evidence>
<dbReference type="RefSeq" id="WP_098707480.1">
    <property type="nucleotide sequence ID" value="NZ_JARPPR010000001.1"/>
</dbReference>
<proteinExistence type="predicted"/>
<name>A0A2B6S8M8_9BACI</name>
<dbReference type="AlphaFoldDB" id="A0A2B6S8M8"/>
<organism evidence="1 2">
    <name type="scientific">Bacillus wiedmannii</name>
    <dbReference type="NCBI Taxonomy" id="1890302"/>
    <lineage>
        <taxon>Bacteria</taxon>
        <taxon>Bacillati</taxon>
        <taxon>Bacillota</taxon>
        <taxon>Bacilli</taxon>
        <taxon>Bacillales</taxon>
        <taxon>Bacillaceae</taxon>
        <taxon>Bacillus</taxon>
        <taxon>Bacillus cereus group</taxon>
    </lineage>
</organism>
<protein>
    <submittedName>
        <fullName evidence="1">Sporulation sigma factor-processing peptidase</fullName>
    </submittedName>
</protein>
<dbReference type="Proteomes" id="UP000223472">
    <property type="component" value="Unassembled WGS sequence"/>
</dbReference>
<comment type="caution">
    <text evidence="1">The sequence shown here is derived from an EMBL/GenBank/DDBJ whole genome shotgun (WGS) entry which is preliminary data.</text>
</comment>
<accession>A0A2B6S8M8</accession>